<name>A0A3E0B0Z5_9STAP</name>
<dbReference type="Pfam" id="PF12627">
    <property type="entry name" value="PolyA_pol_RNAbd"/>
    <property type="match status" value="1"/>
</dbReference>
<dbReference type="InterPro" id="IPR043519">
    <property type="entry name" value="NT_sf"/>
</dbReference>
<protein>
    <submittedName>
        <fullName evidence="13">tRNA nucleotidyltransferase (CCA-adding enzyme)</fullName>
    </submittedName>
</protein>
<evidence type="ECO:0000256" key="4">
    <source>
        <dbReference type="ARBA" id="ARBA00022695"/>
    </source>
</evidence>
<dbReference type="InterPro" id="IPR002646">
    <property type="entry name" value="PolA_pol_head_dom"/>
</dbReference>
<evidence type="ECO:0000259" key="10">
    <source>
        <dbReference type="Pfam" id="PF01743"/>
    </source>
</evidence>
<keyword evidence="6" id="KW-0547">Nucleotide-binding</keyword>
<evidence type="ECO:0000259" key="11">
    <source>
        <dbReference type="Pfam" id="PF12627"/>
    </source>
</evidence>
<dbReference type="AlphaFoldDB" id="A0A3E0B0Z5"/>
<dbReference type="GO" id="GO:0046872">
    <property type="term" value="F:metal ion binding"/>
    <property type="evidence" value="ECO:0007669"/>
    <property type="project" value="UniProtKB-KW"/>
</dbReference>
<feature type="domain" description="tRNA nucleotidyltransferase/poly(A) polymerase RNA and SrmB- binding" evidence="11">
    <location>
        <begin position="171"/>
        <end position="229"/>
    </location>
</feature>
<dbReference type="SUPFAM" id="SSF81301">
    <property type="entry name" value="Nucleotidyltransferase"/>
    <property type="match status" value="1"/>
</dbReference>
<dbReference type="PANTHER" id="PTHR46173">
    <property type="entry name" value="CCA TRNA NUCLEOTIDYLTRANSFERASE 1, MITOCHONDRIAL"/>
    <property type="match status" value="1"/>
</dbReference>
<evidence type="ECO:0000256" key="6">
    <source>
        <dbReference type="ARBA" id="ARBA00022741"/>
    </source>
</evidence>
<dbReference type="Gene3D" id="3.30.460.10">
    <property type="entry name" value="Beta Polymerase, domain 2"/>
    <property type="match status" value="1"/>
</dbReference>
<keyword evidence="5" id="KW-0479">Metal-binding</keyword>
<dbReference type="Pfam" id="PF01743">
    <property type="entry name" value="PolyA_pol"/>
    <property type="match status" value="1"/>
</dbReference>
<dbReference type="PANTHER" id="PTHR46173:SF1">
    <property type="entry name" value="CCA TRNA NUCLEOTIDYLTRANSFERASE 1, MITOCHONDRIAL"/>
    <property type="match status" value="1"/>
</dbReference>
<evidence type="ECO:0000256" key="9">
    <source>
        <dbReference type="RuleBase" id="RU003953"/>
    </source>
</evidence>
<comment type="caution">
    <text evidence="13">The sequence shown here is derived from an EMBL/GenBank/DDBJ whole genome shotgun (WGS) entry which is preliminary data.</text>
</comment>
<dbReference type="NCBIfam" id="NF009814">
    <property type="entry name" value="PRK13299.1"/>
    <property type="match status" value="1"/>
</dbReference>
<dbReference type="GO" id="GO:0000049">
    <property type="term" value="F:tRNA binding"/>
    <property type="evidence" value="ECO:0007669"/>
    <property type="project" value="TreeGrafter"/>
</dbReference>
<dbReference type="Gene3D" id="1.10.246.80">
    <property type="match status" value="1"/>
</dbReference>
<reference evidence="13 14" key="1">
    <citation type="submission" date="2018-08" db="EMBL/GenBank/DDBJ databases">
        <title>Genomic Encyclopedia of Type Strains, Phase IV (KMG-IV): sequencing the most valuable type-strain genomes for metagenomic binning, comparative biology and taxonomic classification.</title>
        <authorList>
            <person name="Goeker M."/>
        </authorList>
    </citation>
    <scope>NUCLEOTIDE SEQUENCE [LARGE SCALE GENOMIC DNA]</scope>
    <source>
        <strain evidence="13 14">DSM 17274</strain>
    </source>
</reference>
<sequence length="406" mass="45918">MTEQNLFKIGAKIIERLEENNYEGYFVGGAVRDYTLGHAVSDVDITTNALPDEIEALFDKTIDVGKEHGTIIVLMDGLPFEVTTYRVEGTYTDHRRPDNVFFTQHLKEDLSRRDFTINAMAMTADMDLYDPYNGLKDLKSRLINTVGTASERFDEDALRMLRAVRFMSQLNFKLTSETEKAVAEHAGMLRYIAVERITAELRKLYCGINVQSAKDVIAKTDMLSYLPFFQYIDKEQYIQSRALSLEQEAVVHIYRDSALEKHLGTLKLANRQKTVIKESLKAIEALENGMNTKLLAYRYEEDILNGVNDIIKLNALVSADLEDHLEAAIDARPQLALKNRSELAADGNTLMTALNAKGGPWLSECLNAIEEEVLLGNLNNNEKEIVNWVNLHVKNEDGNIVFTDGR</sequence>
<evidence type="ECO:0000256" key="3">
    <source>
        <dbReference type="ARBA" id="ARBA00022694"/>
    </source>
</evidence>
<evidence type="ECO:0000256" key="2">
    <source>
        <dbReference type="ARBA" id="ARBA00022679"/>
    </source>
</evidence>
<comment type="similarity">
    <text evidence="9">Belongs to the tRNA nucleotidyltransferase/poly(A) polymerase family.</text>
</comment>
<dbReference type="RefSeq" id="WP_162842263.1">
    <property type="nucleotide sequence ID" value="NZ_CBCSHX010000001.1"/>
</dbReference>
<dbReference type="GO" id="GO:0008033">
    <property type="term" value="P:tRNA processing"/>
    <property type="evidence" value="ECO:0007669"/>
    <property type="project" value="UniProtKB-KW"/>
</dbReference>
<feature type="domain" description="CCA-adding enzyme C-terminal" evidence="12">
    <location>
        <begin position="256"/>
        <end position="389"/>
    </location>
</feature>
<comment type="cofactor">
    <cofactor evidence="1">
        <name>Mg(2+)</name>
        <dbReference type="ChEBI" id="CHEBI:18420"/>
    </cofactor>
</comment>
<dbReference type="Proteomes" id="UP000257076">
    <property type="component" value="Unassembled WGS sequence"/>
</dbReference>
<evidence type="ECO:0000256" key="5">
    <source>
        <dbReference type="ARBA" id="ARBA00022723"/>
    </source>
</evidence>
<evidence type="ECO:0000313" key="14">
    <source>
        <dbReference type="Proteomes" id="UP000257076"/>
    </source>
</evidence>
<keyword evidence="14" id="KW-1185">Reference proteome</keyword>
<dbReference type="InterPro" id="IPR050264">
    <property type="entry name" value="Bact_CCA-adding_enz_type3_sf"/>
</dbReference>
<keyword evidence="3" id="KW-0819">tRNA processing</keyword>
<dbReference type="Pfam" id="PF13735">
    <property type="entry name" value="tRNA_NucTran2_2"/>
    <property type="match status" value="1"/>
</dbReference>
<dbReference type="CDD" id="cd05398">
    <property type="entry name" value="NT_ClassII-CCAase"/>
    <property type="match status" value="1"/>
</dbReference>
<evidence type="ECO:0000256" key="8">
    <source>
        <dbReference type="ARBA" id="ARBA00022884"/>
    </source>
</evidence>
<evidence type="ECO:0000256" key="7">
    <source>
        <dbReference type="ARBA" id="ARBA00022842"/>
    </source>
</evidence>
<dbReference type="InterPro" id="IPR032828">
    <property type="entry name" value="PolyA_RNA-bd"/>
</dbReference>
<organism evidence="13 14">
    <name type="scientific">Jeotgalicoccus halotolerans</name>
    <dbReference type="NCBI Taxonomy" id="157227"/>
    <lineage>
        <taxon>Bacteria</taxon>
        <taxon>Bacillati</taxon>
        <taxon>Bacillota</taxon>
        <taxon>Bacilli</taxon>
        <taxon>Bacillales</taxon>
        <taxon>Staphylococcaceae</taxon>
        <taxon>Jeotgalicoccus</taxon>
    </lineage>
</organism>
<keyword evidence="7" id="KW-0460">Magnesium</keyword>
<keyword evidence="8 9" id="KW-0694">RNA-binding</keyword>
<feature type="domain" description="Poly A polymerase head" evidence="10">
    <location>
        <begin position="25"/>
        <end position="143"/>
    </location>
</feature>
<evidence type="ECO:0000313" key="13">
    <source>
        <dbReference type="EMBL" id="REG25608.1"/>
    </source>
</evidence>
<keyword evidence="2 9" id="KW-0808">Transferase</keyword>
<evidence type="ECO:0000259" key="12">
    <source>
        <dbReference type="Pfam" id="PF13735"/>
    </source>
</evidence>
<dbReference type="GO" id="GO:0000166">
    <property type="term" value="F:nucleotide binding"/>
    <property type="evidence" value="ECO:0007669"/>
    <property type="project" value="UniProtKB-KW"/>
</dbReference>
<dbReference type="Gene3D" id="1.10.3090.10">
    <property type="entry name" value="cca-adding enzyme, domain 2"/>
    <property type="match status" value="1"/>
</dbReference>
<dbReference type="SUPFAM" id="SSF81891">
    <property type="entry name" value="Poly A polymerase C-terminal region-like"/>
    <property type="match status" value="1"/>
</dbReference>
<evidence type="ECO:0000256" key="1">
    <source>
        <dbReference type="ARBA" id="ARBA00001946"/>
    </source>
</evidence>
<dbReference type="EMBL" id="QUMW01000009">
    <property type="protein sequence ID" value="REG25608.1"/>
    <property type="molecule type" value="Genomic_DNA"/>
</dbReference>
<accession>A0A3E0B0Z5</accession>
<proteinExistence type="inferred from homology"/>
<gene>
    <name evidence="13" type="ORF">DFR63_0651</name>
</gene>
<dbReference type="InterPro" id="IPR032810">
    <property type="entry name" value="CCA-adding_enz_C"/>
</dbReference>
<keyword evidence="4" id="KW-0548">Nucleotidyltransferase</keyword>
<dbReference type="GO" id="GO:0016779">
    <property type="term" value="F:nucleotidyltransferase activity"/>
    <property type="evidence" value="ECO:0007669"/>
    <property type="project" value="UniProtKB-KW"/>
</dbReference>